<dbReference type="Proteomes" id="UP000030760">
    <property type="component" value="Unassembled WGS sequence"/>
</dbReference>
<evidence type="ECO:0000313" key="2">
    <source>
        <dbReference type="Proteomes" id="UP000030760"/>
    </source>
</evidence>
<accession>M3FYJ9</accession>
<sequence length="37" mass="4122">MHRIHLLINNMGPILTYVDGHAESAHENRATQPAVTI</sequence>
<proteinExistence type="predicted"/>
<organism evidence="1 2">
    <name type="scientific">Streptomyces bottropensis ATCC 25435</name>
    <dbReference type="NCBI Taxonomy" id="1054862"/>
    <lineage>
        <taxon>Bacteria</taxon>
        <taxon>Bacillati</taxon>
        <taxon>Actinomycetota</taxon>
        <taxon>Actinomycetes</taxon>
        <taxon>Kitasatosporales</taxon>
        <taxon>Streptomycetaceae</taxon>
        <taxon>Streptomyces</taxon>
    </lineage>
</organism>
<name>M3FYJ9_9ACTN</name>
<evidence type="ECO:0000313" key="1">
    <source>
        <dbReference type="EMBL" id="EMF57344.1"/>
    </source>
</evidence>
<gene>
    <name evidence="1" type="ORF">SBD_0016</name>
</gene>
<protein>
    <submittedName>
        <fullName evidence="1">Uncharacterized protein</fullName>
    </submittedName>
</protein>
<dbReference type="EMBL" id="KB405056">
    <property type="protein sequence ID" value="EMF57344.1"/>
    <property type="molecule type" value="Genomic_DNA"/>
</dbReference>
<dbReference type="AlphaFoldDB" id="M3FYJ9"/>
<reference evidence="2" key="1">
    <citation type="journal article" date="2013" name="Genome Announc.">
        <title>Draft Genome Sequence of Streptomyces bottropensis ATCC 25435, a Bottromycin-Producing Actinomycete.</title>
        <authorList>
            <person name="Zhang H."/>
            <person name="Zhou W."/>
            <person name="Zhuang Y."/>
            <person name="Liang X."/>
            <person name="Liu T."/>
        </authorList>
    </citation>
    <scope>NUCLEOTIDE SEQUENCE [LARGE SCALE GENOMIC DNA]</scope>
    <source>
        <strain evidence="2">ATCC 25435</strain>
    </source>
</reference>